<organism evidence="7 8">
    <name type="scientific">Auxenochlorella protothecoides</name>
    <name type="common">Green microalga</name>
    <name type="synonym">Chlorella protothecoides</name>
    <dbReference type="NCBI Taxonomy" id="3075"/>
    <lineage>
        <taxon>Eukaryota</taxon>
        <taxon>Viridiplantae</taxon>
        <taxon>Chlorophyta</taxon>
        <taxon>core chlorophytes</taxon>
        <taxon>Trebouxiophyceae</taxon>
        <taxon>Chlorellales</taxon>
        <taxon>Chlorellaceae</taxon>
        <taxon>Auxenochlorella</taxon>
    </lineage>
</organism>
<dbReference type="InterPro" id="IPR056167">
    <property type="entry name" value="A-sol_ELP1"/>
</dbReference>
<feature type="compositionally biased region" description="Basic residues" evidence="3">
    <location>
        <begin position="1131"/>
        <end position="1144"/>
    </location>
</feature>
<comment type="similarity">
    <text evidence="2">Belongs to the ELP1/IKA1 family.</text>
</comment>
<feature type="domain" description="ELP1 alpha-solenoid" evidence="6">
    <location>
        <begin position="702"/>
        <end position="828"/>
    </location>
</feature>
<dbReference type="GO" id="GO:0005634">
    <property type="term" value="C:nucleus"/>
    <property type="evidence" value="ECO:0007669"/>
    <property type="project" value="UniProtKB-SubCell"/>
</dbReference>
<feature type="domain" description="ELP1 first N-terminal beta-propeller" evidence="4">
    <location>
        <begin position="19"/>
        <end position="108"/>
    </location>
</feature>
<dbReference type="InterPro" id="IPR056164">
    <property type="entry name" value="Beta-prop_ELP1_1st"/>
</dbReference>
<evidence type="ECO:0000313" key="8">
    <source>
        <dbReference type="Proteomes" id="UP000028924"/>
    </source>
</evidence>
<dbReference type="GO" id="GO:0005829">
    <property type="term" value="C:cytosol"/>
    <property type="evidence" value="ECO:0007669"/>
    <property type="project" value="TreeGrafter"/>
</dbReference>
<dbReference type="PANTHER" id="PTHR12747:SF0">
    <property type="entry name" value="ELONGATOR COMPLEX PROTEIN 1"/>
    <property type="match status" value="1"/>
</dbReference>
<evidence type="ECO:0000259" key="6">
    <source>
        <dbReference type="Pfam" id="PF23925"/>
    </source>
</evidence>
<proteinExistence type="inferred from homology"/>
<feature type="region of interest" description="Disordered" evidence="3">
    <location>
        <begin position="677"/>
        <end position="708"/>
    </location>
</feature>
<feature type="compositionally biased region" description="Polar residues" evidence="3">
    <location>
        <begin position="1113"/>
        <end position="1128"/>
    </location>
</feature>
<feature type="domain" description="ELP1 TPR" evidence="5">
    <location>
        <begin position="843"/>
        <end position="1003"/>
    </location>
</feature>
<protein>
    <recommendedName>
        <fullName evidence="1 2">Elongator complex protein 1</fullName>
    </recommendedName>
</protein>
<evidence type="ECO:0000259" key="4">
    <source>
        <dbReference type="Pfam" id="PF04762"/>
    </source>
</evidence>
<dbReference type="STRING" id="3075.A0A087SJG6"/>
<reference evidence="7 8" key="1">
    <citation type="journal article" date="2014" name="BMC Genomics">
        <title>Oil accumulation mechanisms of the oleaginous microalga Chlorella protothecoides revealed through its genome, transcriptomes, and proteomes.</title>
        <authorList>
            <person name="Gao C."/>
            <person name="Wang Y."/>
            <person name="Shen Y."/>
            <person name="Yan D."/>
            <person name="He X."/>
            <person name="Dai J."/>
            <person name="Wu Q."/>
        </authorList>
    </citation>
    <scope>NUCLEOTIDE SEQUENCE [LARGE SCALE GENOMIC DNA]</scope>
    <source>
        <strain evidence="7 8">0710</strain>
    </source>
</reference>
<dbReference type="GO" id="GO:0000049">
    <property type="term" value="F:tRNA binding"/>
    <property type="evidence" value="ECO:0007669"/>
    <property type="project" value="TreeGrafter"/>
</dbReference>
<dbReference type="SUPFAM" id="SSF69322">
    <property type="entry name" value="Tricorn protease domain 2"/>
    <property type="match status" value="1"/>
</dbReference>
<keyword evidence="2" id="KW-0963">Cytoplasm</keyword>
<dbReference type="InterPro" id="IPR015943">
    <property type="entry name" value="WD40/YVTN_repeat-like_dom_sf"/>
</dbReference>
<dbReference type="Pfam" id="PF23878">
    <property type="entry name" value="TPR_ELP1"/>
    <property type="match status" value="1"/>
</dbReference>
<dbReference type="InterPro" id="IPR006849">
    <property type="entry name" value="Elp1"/>
</dbReference>
<dbReference type="GO" id="GO:0002926">
    <property type="term" value="P:tRNA wobble base 5-methoxycarbonylmethyl-2-thiouridinylation"/>
    <property type="evidence" value="ECO:0007669"/>
    <property type="project" value="TreeGrafter"/>
</dbReference>
<feature type="domain" description="ELP1 first N-terminal beta-propeller" evidence="4">
    <location>
        <begin position="115"/>
        <end position="267"/>
    </location>
</feature>
<comment type="function">
    <text evidence="2">Component of the elongator complex which is required for multiple tRNA modifications, including mcm5U (5-methoxycarbonylmethyl uridine), mcm5s2U (5-methoxycarbonylmethyl-2-thiouridine), and ncm5U (5-carbamoylmethyl uridine). The elongator complex catalyzes formation of carboxymethyluridine in the wobble base at position 34 in tRNAs.</text>
</comment>
<dbReference type="Proteomes" id="UP000028924">
    <property type="component" value="Unassembled WGS sequence"/>
</dbReference>
<name>A0A087SJG6_AUXPR</name>
<dbReference type="Pfam" id="PF04762">
    <property type="entry name" value="Beta-prop_ELP1_1st"/>
    <property type="match status" value="2"/>
</dbReference>
<dbReference type="PIRSF" id="PIRSF017233">
    <property type="entry name" value="IKAP"/>
    <property type="match status" value="1"/>
</dbReference>
<dbReference type="OrthoDB" id="40048at2759"/>
<evidence type="ECO:0000256" key="3">
    <source>
        <dbReference type="SAM" id="MobiDB-lite"/>
    </source>
</evidence>
<dbReference type="AlphaFoldDB" id="A0A087SJG6"/>
<dbReference type="eggNOG" id="KOG1920">
    <property type="taxonomic scope" value="Eukaryota"/>
</dbReference>
<dbReference type="GeneID" id="23612875"/>
<dbReference type="PANTHER" id="PTHR12747">
    <property type="entry name" value="ELONGATOR COMPLEX PROTEIN 1"/>
    <property type="match status" value="1"/>
</dbReference>
<dbReference type="GO" id="GO:0033588">
    <property type="term" value="C:elongator holoenzyme complex"/>
    <property type="evidence" value="ECO:0007669"/>
    <property type="project" value="InterPro"/>
</dbReference>
<feature type="region of interest" description="Disordered" evidence="3">
    <location>
        <begin position="760"/>
        <end position="785"/>
    </location>
</feature>
<feature type="compositionally biased region" description="Basic and acidic residues" evidence="3">
    <location>
        <begin position="1066"/>
        <end position="1081"/>
    </location>
</feature>
<dbReference type="Pfam" id="PF23925">
    <property type="entry name" value="A-sol_ELP1"/>
    <property type="match status" value="1"/>
</dbReference>
<dbReference type="InterPro" id="IPR056166">
    <property type="entry name" value="TPR_ELP1"/>
</dbReference>
<keyword evidence="8" id="KW-1185">Reference proteome</keyword>
<keyword evidence="2" id="KW-0539">Nucleus</keyword>
<feature type="region of interest" description="Disordered" evidence="3">
    <location>
        <begin position="1065"/>
        <end position="1144"/>
    </location>
</feature>
<dbReference type="KEGG" id="apro:F751_1484"/>
<evidence type="ECO:0000256" key="1">
    <source>
        <dbReference type="ARBA" id="ARBA00029535"/>
    </source>
</evidence>
<dbReference type="RefSeq" id="XP_011398766.1">
    <property type="nucleotide sequence ID" value="XM_011400464.1"/>
</dbReference>
<sequence>MTESFVSRRPSQRQELGRVDTPCNGVTAFLWTPEADGVLVGTRGGDLLLITFPPGAGPSVEEIGYVEGGVKGAAWSPDGMRLVLVSGNGQLLIMSEDWNPLLEAAIDHGQPIGSASVEWRADGACFATATAGGPSDTHALCIWDGVSGEVTARGEAAPGLTQLLSWQPNGRHLYTVQRLGAVAAGSEAPAAAARPLESHRNGLQHGGFDLVAPGGEGAVVTGLGWSPGSEVLAVACSQEDGSGTTSAALQLWTRSNWHWYCKGERRFEGCGALRALWGGAAASLTLDVVATSSDVTRLELSQLEDVSRLGTAAPETLAACLADGRLALSRAPCDDAWEGEARPPQLLLPCLGAGEAARLKRAVWTDATRLVLVLAGEREAGRDGQGDGGALHDAGLDLEIRRVLTAQGPVFQLACGGVVTLRRDSAGAGSDGTGNACGDSSATDGVRLDPGPAFKAPCPVMAVLPEARPHATPLALYGVSRRGELWCAGAARPVAEGVTSLALRPGGSGACDSPPPLAPWLLFTGRDGRLHTRRASVPGNTAAPEASAPAPPALAARAVEAGARLVAAPPGSHCAVLCLPRGNLEAVCPRALVLASLAASLAAGDVAAAWALATQQRVDLNLLVDARWPRVLHDAPRFLAALGEDQAVADLLSALRPGSVLAPGGVYAGAEGFGGDGGDGEGLRQGHDGGAYGLEGPPPSSRADAQTDEKVTKVCAAFRDAILAGPGRAFLRSLLVSHSRCGDLEGAMRLLRQVKDAAMEEDGVTLEGPSPTPGNQLPRPPSAEDGLRHLLLTSSADELYATALGMYELDLAYMVIAHSQKDPGEYLQELGRFAAERDVVLRRVAIDRHLRQHEAALRGLLEAGPAHFGAALQLAAQHGLLRKMLHLCRDDQEQRRAVLRAYAESLETRGLYEDAGLAFVTAGLMREALAAYRGGLHWRPALTLAGKLGLRVEGVRELAMELADELVSASRPAEAAAVRLEYCRDVDAAAALLAAAREWREGARVAASHARPDLLDRVLAPAAAARAAEVFEDVRESAARVAKYAARLEHLAARRRDLAAALAAAEAERGQEGGDDRDGSDAGRGPGSDAGDDAASEASGVTELSAYTDASLAPSSQSTRSGHSSASTLGGKRRQSAKSKRKASSLRMGQLAEFLVLLGHESDARRLQQAVGELVAACAATGAAILASPPPGMLAEGGQGPSPQLALRVAAAEAEAKSVTWKWDVLRAV</sequence>
<evidence type="ECO:0000256" key="2">
    <source>
        <dbReference type="PIRNR" id="PIRNR017233"/>
    </source>
</evidence>
<dbReference type="Gene3D" id="2.130.10.10">
    <property type="entry name" value="YVTN repeat-like/Quinoprotein amine dehydrogenase"/>
    <property type="match status" value="1"/>
</dbReference>
<accession>A0A087SJG6</accession>
<evidence type="ECO:0000259" key="5">
    <source>
        <dbReference type="Pfam" id="PF23878"/>
    </source>
</evidence>
<dbReference type="UniPathway" id="UPA00988"/>
<dbReference type="EMBL" id="KL662123">
    <property type="protein sequence ID" value="KFM25870.1"/>
    <property type="molecule type" value="Genomic_DNA"/>
</dbReference>
<gene>
    <name evidence="7" type="ORF">F751_1484</name>
</gene>
<evidence type="ECO:0000313" key="7">
    <source>
        <dbReference type="EMBL" id="KFM25870.1"/>
    </source>
</evidence>
<comment type="subcellular location">
    <subcellularLocation>
        <location evidence="2">Cytoplasm</location>
    </subcellularLocation>
    <subcellularLocation>
        <location evidence="2">Nucleus</location>
    </subcellularLocation>
</comment>